<dbReference type="InterPro" id="IPR036179">
    <property type="entry name" value="Ig-like_dom_sf"/>
</dbReference>
<evidence type="ECO:0000256" key="2">
    <source>
        <dbReference type="ARBA" id="ARBA00022692"/>
    </source>
</evidence>
<dbReference type="OrthoDB" id="8920197at2759"/>
<keyword evidence="7" id="KW-1133">Transmembrane helix</keyword>
<keyword evidence="4 7" id="KW-0472">Membrane</keyword>
<evidence type="ECO:0000256" key="6">
    <source>
        <dbReference type="SAM" id="MobiDB-lite"/>
    </source>
</evidence>
<dbReference type="CDD" id="cd05716">
    <property type="entry name" value="IgV_pIgR_like"/>
    <property type="match status" value="1"/>
</dbReference>
<dbReference type="Gene3D" id="2.60.40.10">
    <property type="entry name" value="Immunoglobulins"/>
    <property type="match status" value="1"/>
</dbReference>
<name>A0A151N2N5_ALLMI</name>
<dbReference type="PROSITE" id="PS50835">
    <property type="entry name" value="IG_LIKE"/>
    <property type="match status" value="1"/>
</dbReference>
<dbReference type="KEGG" id="amj:102577118"/>
<dbReference type="AlphaFoldDB" id="A0A151N2N5"/>
<evidence type="ECO:0000259" key="9">
    <source>
        <dbReference type="PROSITE" id="PS50835"/>
    </source>
</evidence>
<dbReference type="GO" id="GO:0005886">
    <property type="term" value="C:plasma membrane"/>
    <property type="evidence" value="ECO:0007669"/>
    <property type="project" value="TreeGrafter"/>
</dbReference>
<dbReference type="SMART" id="SM00409">
    <property type="entry name" value="IG"/>
    <property type="match status" value="1"/>
</dbReference>
<dbReference type="PANTHER" id="PTHR11860">
    <property type="entry name" value="POLYMERIC-IMMUNOGLOBULIN RECEPTOR"/>
    <property type="match status" value="1"/>
</dbReference>
<dbReference type="GeneID" id="102577118"/>
<reference evidence="10 11" key="1">
    <citation type="journal article" date="2012" name="Genome Biol.">
        <title>Sequencing three crocodilian genomes to illuminate the evolution of archosaurs and amniotes.</title>
        <authorList>
            <person name="St John J.A."/>
            <person name="Braun E.L."/>
            <person name="Isberg S.R."/>
            <person name="Miles L.G."/>
            <person name="Chong A.Y."/>
            <person name="Gongora J."/>
            <person name="Dalzell P."/>
            <person name="Moran C."/>
            <person name="Bed'hom B."/>
            <person name="Abzhanov A."/>
            <person name="Burgess S.C."/>
            <person name="Cooksey A.M."/>
            <person name="Castoe T.A."/>
            <person name="Crawford N.G."/>
            <person name="Densmore L.D."/>
            <person name="Drew J.C."/>
            <person name="Edwards S.V."/>
            <person name="Faircloth B.C."/>
            <person name="Fujita M.K."/>
            <person name="Greenwold M.J."/>
            <person name="Hoffmann F.G."/>
            <person name="Howard J.M."/>
            <person name="Iguchi T."/>
            <person name="Janes D.E."/>
            <person name="Khan S.Y."/>
            <person name="Kohno S."/>
            <person name="de Koning A.J."/>
            <person name="Lance S.L."/>
            <person name="McCarthy F.M."/>
            <person name="McCormack J.E."/>
            <person name="Merchant M.E."/>
            <person name="Peterson D.G."/>
            <person name="Pollock D.D."/>
            <person name="Pourmand N."/>
            <person name="Raney B.J."/>
            <person name="Roessler K.A."/>
            <person name="Sanford J.R."/>
            <person name="Sawyer R.H."/>
            <person name="Schmidt C.J."/>
            <person name="Triplett E.W."/>
            <person name="Tuberville T.D."/>
            <person name="Venegas-Anaya M."/>
            <person name="Howard J.T."/>
            <person name="Jarvis E.D."/>
            <person name="Guillette L.J.Jr."/>
            <person name="Glenn T.C."/>
            <person name="Green R.E."/>
            <person name="Ray D.A."/>
        </authorList>
    </citation>
    <scope>NUCLEOTIDE SEQUENCE [LARGE SCALE GENOMIC DNA]</scope>
    <source>
        <strain evidence="10">KSC_2009_1</strain>
    </source>
</reference>
<evidence type="ECO:0000256" key="4">
    <source>
        <dbReference type="ARBA" id="ARBA00023136"/>
    </source>
</evidence>
<gene>
    <name evidence="10" type="primary">CD300A</name>
    <name evidence="10" type="ORF">Y1Q_0016451</name>
</gene>
<dbReference type="InterPro" id="IPR013106">
    <property type="entry name" value="Ig_V-set"/>
</dbReference>
<feature type="compositionally biased region" description="Low complexity" evidence="6">
    <location>
        <begin position="136"/>
        <end position="161"/>
    </location>
</feature>
<keyword evidence="5" id="KW-1015">Disulfide bond</keyword>
<dbReference type="Pfam" id="PF07686">
    <property type="entry name" value="V-set"/>
    <property type="match status" value="1"/>
</dbReference>
<keyword evidence="3 8" id="KW-0732">Signal</keyword>
<evidence type="ECO:0000313" key="11">
    <source>
        <dbReference type="Proteomes" id="UP000050525"/>
    </source>
</evidence>
<keyword evidence="11" id="KW-1185">Reference proteome</keyword>
<evidence type="ECO:0000256" key="3">
    <source>
        <dbReference type="ARBA" id="ARBA00022729"/>
    </source>
</evidence>
<feature type="domain" description="Ig-like" evidence="9">
    <location>
        <begin position="18"/>
        <end position="114"/>
    </location>
</feature>
<dbReference type="InterPro" id="IPR050671">
    <property type="entry name" value="CD300_family_receptors"/>
</dbReference>
<sequence length="336" mass="37027">MRIFLILAWISFAALCPPGSVAVTGPRTVTGPEGGSVSVTCEYDKGYEKYGKFWCREGSSTRCFNGKHILETNRSEAKVREGRFSLQDNHSLRTFTVTMEHLTKADAGAYHCGVVRTGWFDLRHTVKVIVSPVLPTPSSTTSSSSAIKSTASTSSKESTPTWESTWQGQSTTNSATQSFASDQKIIFYVLTPCIALVLILFLVATLMLVRASRKKKRASVQQDKKINLANMAAENSPADLSTEYESVHPHITTNQTGLYSNVGTPLTSLNPDTSYQEIPSHHQDSENREEIFYATMQASSPEQQAIYCNMEPFPKATHPDSPPGELLYAVVNKKKK</sequence>
<evidence type="ECO:0000313" key="10">
    <source>
        <dbReference type="EMBL" id="KYO31096.1"/>
    </source>
</evidence>
<organism evidence="10 11">
    <name type="scientific">Alligator mississippiensis</name>
    <name type="common">American alligator</name>
    <dbReference type="NCBI Taxonomy" id="8496"/>
    <lineage>
        <taxon>Eukaryota</taxon>
        <taxon>Metazoa</taxon>
        <taxon>Chordata</taxon>
        <taxon>Craniata</taxon>
        <taxon>Vertebrata</taxon>
        <taxon>Euteleostomi</taxon>
        <taxon>Archelosauria</taxon>
        <taxon>Archosauria</taxon>
        <taxon>Crocodylia</taxon>
        <taxon>Alligatoridae</taxon>
        <taxon>Alligatorinae</taxon>
        <taxon>Alligator</taxon>
    </lineage>
</organism>
<feature type="region of interest" description="Disordered" evidence="6">
    <location>
        <begin position="135"/>
        <end position="169"/>
    </location>
</feature>
<accession>A0A151N2N5</accession>
<dbReference type="InterPro" id="IPR007110">
    <property type="entry name" value="Ig-like_dom"/>
</dbReference>
<feature type="chain" id="PRO_5007585673" evidence="8">
    <location>
        <begin position="23"/>
        <end position="336"/>
    </location>
</feature>
<comment type="caution">
    <text evidence="10">The sequence shown here is derived from an EMBL/GenBank/DDBJ whole genome shotgun (WGS) entry which is preliminary data.</text>
</comment>
<dbReference type="PANTHER" id="PTHR11860:SF87">
    <property type="entry name" value="CMRF35-LIKE MOLECULE 8"/>
    <property type="match status" value="1"/>
</dbReference>
<dbReference type="FunFam" id="2.60.40.10:FF:000370">
    <property type="entry name" value="CMRF35-like molecule 1"/>
    <property type="match status" value="1"/>
</dbReference>
<evidence type="ECO:0000256" key="5">
    <source>
        <dbReference type="ARBA" id="ARBA00023157"/>
    </source>
</evidence>
<dbReference type="SUPFAM" id="SSF48726">
    <property type="entry name" value="Immunoglobulin"/>
    <property type="match status" value="1"/>
</dbReference>
<evidence type="ECO:0000256" key="7">
    <source>
        <dbReference type="SAM" id="Phobius"/>
    </source>
</evidence>
<dbReference type="STRING" id="8496.A0A151N2N5"/>
<comment type="subcellular location">
    <subcellularLocation>
        <location evidence="1">Membrane</location>
    </subcellularLocation>
</comment>
<protein>
    <submittedName>
        <fullName evidence="10">CMRF35-like molecule 8 isoform A</fullName>
    </submittedName>
</protein>
<dbReference type="Proteomes" id="UP000050525">
    <property type="component" value="Unassembled WGS sequence"/>
</dbReference>
<evidence type="ECO:0000256" key="8">
    <source>
        <dbReference type="SAM" id="SignalP"/>
    </source>
</evidence>
<evidence type="ECO:0000256" key="1">
    <source>
        <dbReference type="ARBA" id="ARBA00004370"/>
    </source>
</evidence>
<dbReference type="InterPro" id="IPR003599">
    <property type="entry name" value="Ig_sub"/>
</dbReference>
<dbReference type="GO" id="GO:0004888">
    <property type="term" value="F:transmembrane signaling receptor activity"/>
    <property type="evidence" value="ECO:0007669"/>
    <property type="project" value="TreeGrafter"/>
</dbReference>
<dbReference type="InterPro" id="IPR013783">
    <property type="entry name" value="Ig-like_fold"/>
</dbReference>
<dbReference type="EMBL" id="AKHW03004113">
    <property type="protein sequence ID" value="KYO31096.1"/>
    <property type="molecule type" value="Genomic_DNA"/>
</dbReference>
<feature type="signal peptide" evidence="8">
    <location>
        <begin position="1"/>
        <end position="22"/>
    </location>
</feature>
<proteinExistence type="predicted"/>
<feature type="transmembrane region" description="Helical" evidence="7">
    <location>
        <begin position="185"/>
        <end position="209"/>
    </location>
</feature>
<keyword evidence="2 7" id="KW-0812">Transmembrane</keyword>